<dbReference type="Proteomes" id="UP001183410">
    <property type="component" value="Unassembled WGS sequence"/>
</dbReference>
<dbReference type="EMBL" id="JAVREO010000008">
    <property type="protein sequence ID" value="MDT0267678.1"/>
    <property type="molecule type" value="Genomic_DNA"/>
</dbReference>
<accession>A0ABU2JRR1</accession>
<sequence>MSEAGVDVSLRQVTEILDVLVRHAAARAPSGEVTVEEDAYWSVPPNGAHDIYGEPPELTIGSVSESLAQLRAMLDDESRVVGYGFVWLGDVLRAVGARMI</sequence>
<gene>
    <name evidence="1" type="ORF">RM844_15430</name>
</gene>
<evidence type="ECO:0000313" key="1">
    <source>
        <dbReference type="EMBL" id="MDT0267678.1"/>
    </source>
</evidence>
<protein>
    <submittedName>
        <fullName evidence="1">Uncharacterized protein</fullName>
    </submittedName>
</protein>
<keyword evidence="2" id="KW-1185">Reference proteome</keyword>
<reference evidence="2" key="1">
    <citation type="submission" date="2023-07" db="EMBL/GenBank/DDBJ databases">
        <title>30 novel species of actinomycetes from the DSMZ collection.</title>
        <authorList>
            <person name="Nouioui I."/>
        </authorList>
    </citation>
    <scope>NUCLEOTIDE SEQUENCE [LARGE SCALE GENOMIC DNA]</scope>
    <source>
        <strain evidence="2">DSM 44915</strain>
    </source>
</reference>
<name>A0ABU2JRR1_9ACTN</name>
<dbReference type="RefSeq" id="WP_311667761.1">
    <property type="nucleotide sequence ID" value="NZ_JAVREO010000008.1"/>
</dbReference>
<organism evidence="1 2">
    <name type="scientific">Streptomyces chisholmiae</name>
    <dbReference type="NCBI Taxonomy" id="3075540"/>
    <lineage>
        <taxon>Bacteria</taxon>
        <taxon>Bacillati</taxon>
        <taxon>Actinomycetota</taxon>
        <taxon>Actinomycetes</taxon>
        <taxon>Kitasatosporales</taxon>
        <taxon>Streptomycetaceae</taxon>
        <taxon>Streptomyces</taxon>
    </lineage>
</organism>
<comment type="caution">
    <text evidence="1">The sequence shown here is derived from an EMBL/GenBank/DDBJ whole genome shotgun (WGS) entry which is preliminary data.</text>
</comment>
<proteinExistence type="predicted"/>
<evidence type="ECO:0000313" key="2">
    <source>
        <dbReference type="Proteomes" id="UP001183410"/>
    </source>
</evidence>